<evidence type="ECO:0000313" key="1">
    <source>
        <dbReference type="EMBL" id="OEJ30029.1"/>
    </source>
</evidence>
<dbReference type="Proteomes" id="UP000095705">
    <property type="component" value="Unassembled WGS sequence"/>
</dbReference>
<organism evidence="1 2">
    <name type="scientific">Streptomyces subrutilus</name>
    <dbReference type="NCBI Taxonomy" id="36818"/>
    <lineage>
        <taxon>Bacteria</taxon>
        <taxon>Bacillati</taxon>
        <taxon>Actinomycetota</taxon>
        <taxon>Actinomycetes</taxon>
        <taxon>Kitasatosporales</taxon>
        <taxon>Streptomycetaceae</taxon>
        <taxon>Streptomyces</taxon>
    </lineage>
</organism>
<proteinExistence type="predicted"/>
<name>A0A1E5PKD1_9ACTN</name>
<dbReference type="InterPro" id="IPR008949">
    <property type="entry name" value="Isoprenoid_synthase_dom_sf"/>
</dbReference>
<dbReference type="OrthoDB" id="3676909at2"/>
<keyword evidence="2" id="KW-1185">Reference proteome</keyword>
<dbReference type="Gene3D" id="1.10.600.10">
    <property type="entry name" value="Farnesyl Diphosphate Synthase"/>
    <property type="match status" value="1"/>
</dbReference>
<dbReference type="SUPFAM" id="SSF48576">
    <property type="entry name" value="Terpenoid synthases"/>
    <property type="match status" value="1"/>
</dbReference>
<evidence type="ECO:0000313" key="2">
    <source>
        <dbReference type="Proteomes" id="UP000095705"/>
    </source>
</evidence>
<comment type="caution">
    <text evidence="1">The sequence shown here is derived from an EMBL/GenBank/DDBJ whole genome shotgun (WGS) entry which is preliminary data.</text>
</comment>
<dbReference type="SMR" id="A0A1E5PKD1"/>
<dbReference type="Pfam" id="PF19086">
    <property type="entry name" value="Terpene_syn_C_2"/>
    <property type="match status" value="1"/>
</dbReference>
<dbReference type="RefSeq" id="WP_069918145.1">
    <property type="nucleotide sequence ID" value="NZ_MEHK01000001.1"/>
</dbReference>
<protein>
    <recommendedName>
        <fullName evidence="3">Terpene synthase</fullName>
    </recommendedName>
</protein>
<dbReference type="EMBL" id="MEHK01000001">
    <property type="protein sequence ID" value="OEJ30029.1"/>
    <property type="molecule type" value="Genomic_DNA"/>
</dbReference>
<dbReference type="STRING" id="36818.BGK67_00265"/>
<reference evidence="1 2" key="1">
    <citation type="submission" date="2016-08" db="EMBL/GenBank/DDBJ databases">
        <title>The complete genome of Streptomyces subrutilus 10-1-1.</title>
        <authorList>
            <person name="Chen X."/>
        </authorList>
    </citation>
    <scope>NUCLEOTIDE SEQUENCE [LARGE SCALE GENOMIC DNA]</scope>
    <source>
        <strain evidence="1 2">10-1-1</strain>
    </source>
</reference>
<accession>A0A1E5PKD1</accession>
<evidence type="ECO:0008006" key="3">
    <source>
        <dbReference type="Google" id="ProtNLM"/>
    </source>
</evidence>
<dbReference type="AlphaFoldDB" id="A0A1E5PKD1"/>
<gene>
    <name evidence="1" type="ORF">BGK67_00265</name>
</gene>
<sequence>MPGDTRILFPVGFRFGVSPDLEEAREKNRQWAGEYGIAAGAQAMALYDSWDLARVSACMYPYATGLDLQLVVDHMGFWYPFDDQFDRPLGFDPAATARACEELITIVHHGRAGLRPRPTVVAGAFADIWERSTKGMSPAWKARAAYHWEYYFASYAQEAAARLQGVIPDFETFLRLRIGVSAMSTVCDLSERVAGYEVPAVAFHSLPLIEMRQLAEELPCLANDVYTLDREEPRGDVVNLILVLEKEQGCSREDAVDIAYKLVNERLRRFNELKGTIAGLGPALGLDARQCADVERYAGALEYLISGYMAWGIDTHRHFPQTVVPPDEPGYPEDLLVPASE</sequence>